<comment type="similarity">
    <text evidence="5 6">Belongs to the FtsA/MreB family.</text>
</comment>
<feature type="binding site" evidence="6">
    <location>
        <begin position="202"/>
        <end position="205"/>
    </location>
    <ligand>
        <name>ATP</name>
        <dbReference type="ChEBI" id="CHEBI:30616"/>
    </ligand>
</feature>
<dbReference type="PANTHER" id="PTHR42749">
    <property type="entry name" value="CELL SHAPE-DETERMINING PROTEIN MREB"/>
    <property type="match status" value="1"/>
</dbReference>
<dbReference type="GO" id="GO:0005524">
    <property type="term" value="F:ATP binding"/>
    <property type="evidence" value="ECO:0007669"/>
    <property type="project" value="UniProtKB-KW"/>
</dbReference>
<name>A0A9D1JHS6_9FIRM</name>
<comment type="caution">
    <text evidence="6">Lacks conserved residue(s) required for the propagation of feature annotation.</text>
</comment>
<feature type="binding site" evidence="6">
    <location>
        <begin position="154"/>
        <end position="156"/>
    </location>
    <ligand>
        <name>ATP</name>
        <dbReference type="ChEBI" id="CHEBI:30616"/>
    </ligand>
</feature>
<dbReference type="GO" id="GO:0005737">
    <property type="term" value="C:cytoplasm"/>
    <property type="evidence" value="ECO:0007669"/>
    <property type="project" value="UniProtKB-SubCell"/>
</dbReference>
<dbReference type="GO" id="GO:0000902">
    <property type="term" value="P:cell morphogenesis"/>
    <property type="evidence" value="ECO:0007669"/>
    <property type="project" value="InterPro"/>
</dbReference>
<dbReference type="InterPro" id="IPR043129">
    <property type="entry name" value="ATPase_NBD"/>
</dbReference>
<dbReference type="PANTHER" id="PTHR42749:SF1">
    <property type="entry name" value="CELL SHAPE-DETERMINING PROTEIN MREB"/>
    <property type="match status" value="1"/>
</dbReference>
<reference evidence="7" key="1">
    <citation type="submission" date="2020-10" db="EMBL/GenBank/DDBJ databases">
        <authorList>
            <person name="Gilroy R."/>
        </authorList>
    </citation>
    <scope>NUCLEOTIDE SEQUENCE</scope>
    <source>
        <strain evidence="7">CHK157-1446</strain>
    </source>
</reference>
<evidence type="ECO:0000256" key="5">
    <source>
        <dbReference type="ARBA" id="ARBA00023458"/>
    </source>
</evidence>
<evidence type="ECO:0000313" key="8">
    <source>
        <dbReference type="Proteomes" id="UP000823982"/>
    </source>
</evidence>
<evidence type="ECO:0000313" key="7">
    <source>
        <dbReference type="EMBL" id="HIS24747.1"/>
    </source>
</evidence>
<reference evidence="7" key="2">
    <citation type="journal article" date="2021" name="PeerJ">
        <title>Extensive microbial diversity within the chicken gut microbiome revealed by metagenomics and culture.</title>
        <authorList>
            <person name="Gilroy R."/>
            <person name="Ravi A."/>
            <person name="Getino M."/>
            <person name="Pursley I."/>
            <person name="Horton D.L."/>
            <person name="Alikhan N.F."/>
            <person name="Baker D."/>
            <person name="Gharbi K."/>
            <person name="Hall N."/>
            <person name="Watson M."/>
            <person name="Adriaenssens E.M."/>
            <person name="Foster-Nyarko E."/>
            <person name="Jarju S."/>
            <person name="Secka A."/>
            <person name="Antonio M."/>
            <person name="Oren A."/>
            <person name="Chaudhuri R.R."/>
            <person name="La Ragione R."/>
            <person name="Hildebrand F."/>
            <person name="Pallen M.J."/>
        </authorList>
    </citation>
    <scope>NUCLEOTIDE SEQUENCE</scope>
    <source>
        <strain evidence="7">CHK157-1446</strain>
    </source>
</reference>
<comment type="caution">
    <text evidence="7">The sequence shown here is derived from an EMBL/GenBank/DDBJ whole genome shotgun (WGS) entry which is preliminary data.</text>
</comment>
<feature type="binding site" evidence="6">
    <location>
        <begin position="12"/>
        <end position="14"/>
    </location>
    <ligand>
        <name>ATP</name>
        <dbReference type="ChEBI" id="CHEBI:30616"/>
    </ligand>
</feature>
<dbReference type="Gene3D" id="3.30.420.40">
    <property type="match status" value="3"/>
</dbReference>
<evidence type="ECO:0000256" key="1">
    <source>
        <dbReference type="ARBA" id="ARBA00022490"/>
    </source>
</evidence>
<accession>A0A9D1JHS6</accession>
<evidence type="ECO:0000256" key="3">
    <source>
        <dbReference type="ARBA" id="ARBA00022840"/>
    </source>
</evidence>
<evidence type="ECO:0000256" key="4">
    <source>
        <dbReference type="ARBA" id="ARBA00022960"/>
    </source>
</evidence>
<keyword evidence="1 6" id="KW-0963">Cytoplasm</keyword>
<dbReference type="CDD" id="cd10225">
    <property type="entry name" value="ASKHA_NBD_MreB-like"/>
    <property type="match status" value="1"/>
</dbReference>
<evidence type="ECO:0000256" key="2">
    <source>
        <dbReference type="ARBA" id="ARBA00022741"/>
    </source>
</evidence>
<comment type="subunit">
    <text evidence="6">Forms polymers.</text>
</comment>
<dbReference type="PRINTS" id="PR01652">
    <property type="entry name" value="SHAPEPROTEIN"/>
</dbReference>
<dbReference type="EMBL" id="DVIR01000045">
    <property type="protein sequence ID" value="HIS24747.1"/>
    <property type="molecule type" value="Genomic_DNA"/>
</dbReference>
<keyword evidence="4 6" id="KW-0133">Cell shape</keyword>
<protein>
    <recommendedName>
        <fullName evidence="6">Cell shape-determining protein MreB</fullName>
    </recommendedName>
</protein>
<dbReference type="InterPro" id="IPR056546">
    <property type="entry name" value="MreB_MamK-like"/>
</dbReference>
<keyword evidence="2 6" id="KW-0547">Nucleotide-binding</keyword>
<dbReference type="AlphaFoldDB" id="A0A9D1JHS6"/>
<dbReference type="HAMAP" id="MF_02207">
    <property type="entry name" value="MreB"/>
    <property type="match status" value="1"/>
</dbReference>
<dbReference type="Pfam" id="PF06723">
    <property type="entry name" value="MreB_Mbl"/>
    <property type="match status" value="1"/>
</dbReference>
<dbReference type="GO" id="GO:0008360">
    <property type="term" value="P:regulation of cell shape"/>
    <property type="evidence" value="ECO:0007669"/>
    <property type="project" value="UniProtKB-UniRule"/>
</dbReference>
<dbReference type="NCBIfam" id="NF010539">
    <property type="entry name" value="PRK13927.1"/>
    <property type="match status" value="1"/>
</dbReference>
<comment type="subcellular location">
    <subcellularLocation>
        <location evidence="6">Cytoplasm</location>
    </subcellularLocation>
    <text evidence="6">Membrane-associated.</text>
</comment>
<keyword evidence="3 6" id="KW-0067">ATP-binding</keyword>
<comment type="function">
    <text evidence="6">Forms membrane-associated dynamic filaments that are essential for cell shape determination. Acts by regulating cell wall synthesis and cell elongation, and thus cell shape. A feedback loop between cell geometry and MreB localization may maintain elongated cell shape by targeting cell wall growth to regions of negative cell wall curvature.</text>
</comment>
<evidence type="ECO:0000256" key="6">
    <source>
        <dbReference type="HAMAP-Rule" id="MF_02207"/>
    </source>
</evidence>
<dbReference type="InterPro" id="IPR004753">
    <property type="entry name" value="MreB"/>
</dbReference>
<dbReference type="Proteomes" id="UP000823982">
    <property type="component" value="Unassembled WGS sequence"/>
</dbReference>
<dbReference type="SUPFAM" id="SSF53067">
    <property type="entry name" value="Actin-like ATPase domain"/>
    <property type="match status" value="2"/>
</dbReference>
<sequence length="337" mass="35885">MSFLDLGIDLGTANIIITSGEKAVLNEPSVIAFNTNTRTVAAFGRDAYNMIGRTPEHIAVIKPLKDGVITNNDMAQELIRLCILKVIGKRLINPRIIMCVPSRITEVERRAVVESAVSAGARTVYLIDEPVAALLGAGIDIMEPYGHMVVDIGGGTTDIAVTSLGGVVACDSVKCAGNLLDADIIRYYSETYKLLIGERSAEEIKIKHACVFNPSAEEAGTVTGRSLINGMPARAPVSELDIYKAISEDIEKIAKTAVSVFEHTPPELIGDVYESGVVLTGGGAMIKGIGEYISSVTGVKCVVADEPLGCVARGTNRAFKLADKLRNGFEKISAFKK</sequence>
<proteinExistence type="inferred from homology"/>
<gene>
    <name evidence="6" type="primary">mreB</name>
    <name evidence="7" type="ORF">IAD01_05010</name>
</gene>
<organism evidence="7 8">
    <name type="scientific">Candidatus Faeciplasma gallinarum</name>
    <dbReference type="NCBI Taxonomy" id="2840799"/>
    <lineage>
        <taxon>Bacteria</taxon>
        <taxon>Bacillati</taxon>
        <taxon>Bacillota</taxon>
        <taxon>Clostridia</taxon>
        <taxon>Eubacteriales</taxon>
        <taxon>Oscillospiraceae</taxon>
        <taxon>Oscillospiraceae incertae sedis</taxon>
        <taxon>Candidatus Faeciplasma</taxon>
    </lineage>
</organism>